<dbReference type="Pfam" id="PF00353">
    <property type="entry name" value="HemolysinCabind"/>
    <property type="match status" value="3"/>
</dbReference>
<dbReference type="PROSITE" id="PS00330">
    <property type="entry name" value="HEMOLYSIN_CALCIUM"/>
    <property type="match status" value="2"/>
</dbReference>
<dbReference type="PRINTS" id="PR00313">
    <property type="entry name" value="CABNDNGRPT"/>
</dbReference>
<feature type="region of interest" description="Disordered" evidence="3">
    <location>
        <begin position="195"/>
        <end position="243"/>
    </location>
</feature>
<organism evidence="4 5">
    <name type="scientific">Rhizorhabdus histidinilytica</name>
    <dbReference type="NCBI Taxonomy" id="439228"/>
    <lineage>
        <taxon>Bacteria</taxon>
        <taxon>Pseudomonadati</taxon>
        <taxon>Pseudomonadota</taxon>
        <taxon>Alphaproteobacteria</taxon>
        <taxon>Sphingomonadales</taxon>
        <taxon>Sphingomonadaceae</taxon>
        <taxon>Rhizorhabdus</taxon>
    </lineage>
</organism>
<comment type="subcellular location">
    <subcellularLocation>
        <location evidence="1">Secreted</location>
    </subcellularLocation>
</comment>
<accession>A0A1T5GTQ5</accession>
<keyword evidence="5" id="KW-1185">Reference proteome</keyword>
<evidence type="ECO:0000256" key="3">
    <source>
        <dbReference type="SAM" id="MobiDB-lite"/>
    </source>
</evidence>
<proteinExistence type="predicted"/>
<dbReference type="Gene3D" id="2.150.10.10">
    <property type="entry name" value="Serralysin-like metalloprotease, C-terminal"/>
    <property type="match status" value="3"/>
</dbReference>
<dbReference type="STRING" id="439228.SAMN06295920_11945"/>
<dbReference type="PANTHER" id="PTHR38340">
    <property type="entry name" value="S-LAYER PROTEIN"/>
    <property type="match status" value="1"/>
</dbReference>
<protein>
    <submittedName>
        <fullName evidence="4">Hemolysin-type calcium-binding repeat-containing protein</fullName>
    </submittedName>
</protein>
<dbReference type="RefSeq" id="WP_079650900.1">
    <property type="nucleotide sequence ID" value="NZ_FUYM01000019.1"/>
</dbReference>
<dbReference type="GO" id="GO:0005576">
    <property type="term" value="C:extracellular region"/>
    <property type="evidence" value="ECO:0007669"/>
    <property type="project" value="UniProtKB-SubCell"/>
</dbReference>
<reference evidence="5" key="1">
    <citation type="submission" date="2017-02" db="EMBL/GenBank/DDBJ databases">
        <authorList>
            <person name="Varghese N."/>
            <person name="Submissions S."/>
        </authorList>
    </citation>
    <scope>NUCLEOTIDE SEQUENCE [LARGE SCALE GENOMIC DNA]</scope>
    <source>
        <strain evidence="5">UM2</strain>
    </source>
</reference>
<dbReference type="OrthoDB" id="7566144at2"/>
<gene>
    <name evidence="4" type="ORF">SAMN06295920_11945</name>
</gene>
<sequence length="368" mass="36934">MVQLKGGTDAAIRMDQLSLADLFSGSFHDADGTSFSVTGSGGVVTDFDGNGFTYNGSGAPTAGTVRDIDYSINGDLNLSINGLQSDAAQLYADATSGHGEEALAQLFSGHDNMRGTAFDDVLDGGAGNDNVFGGGGADTLHGGSGNDHVFGFSGSGGDDGADDLFGDEGNDYLQGNRGDDLIDGGTGSDRINGGADNDTIIGGEGNDTVNGNRGNDSIDGGTGNDVLRGGQGNDSISGGEGNDVIRGDLGSDTLSGGADADYFVFERGSSLSGTGQFDTISDFEEGVDHIQIGYTPTAILTGAAQSDYAAASLFAQQLFDGHAGNGEVASVAVGSDTYLFFSDDEGSNANSAILLSGVSADSITVADF</sequence>
<evidence type="ECO:0000256" key="2">
    <source>
        <dbReference type="ARBA" id="ARBA00022525"/>
    </source>
</evidence>
<dbReference type="Proteomes" id="UP000189818">
    <property type="component" value="Unassembled WGS sequence"/>
</dbReference>
<dbReference type="PANTHER" id="PTHR38340:SF1">
    <property type="entry name" value="S-LAYER PROTEIN"/>
    <property type="match status" value="1"/>
</dbReference>
<evidence type="ECO:0000313" key="5">
    <source>
        <dbReference type="Proteomes" id="UP000189818"/>
    </source>
</evidence>
<dbReference type="InterPro" id="IPR050557">
    <property type="entry name" value="RTX_toxin/Mannuronan_C5-epim"/>
</dbReference>
<dbReference type="InterPro" id="IPR018511">
    <property type="entry name" value="Hemolysin-typ_Ca-bd_CS"/>
</dbReference>
<dbReference type="GO" id="GO:0005509">
    <property type="term" value="F:calcium ion binding"/>
    <property type="evidence" value="ECO:0007669"/>
    <property type="project" value="InterPro"/>
</dbReference>
<dbReference type="InterPro" id="IPR011049">
    <property type="entry name" value="Serralysin-like_metalloprot_C"/>
</dbReference>
<evidence type="ECO:0000313" key="4">
    <source>
        <dbReference type="EMBL" id="SKC11803.1"/>
    </source>
</evidence>
<name>A0A1T5GTQ5_9SPHN</name>
<dbReference type="SUPFAM" id="SSF51120">
    <property type="entry name" value="beta-Roll"/>
    <property type="match status" value="2"/>
</dbReference>
<evidence type="ECO:0000256" key="1">
    <source>
        <dbReference type="ARBA" id="ARBA00004613"/>
    </source>
</evidence>
<keyword evidence="2" id="KW-0964">Secreted</keyword>
<dbReference type="AlphaFoldDB" id="A0A1T5GTQ5"/>
<dbReference type="EMBL" id="FUYM01000019">
    <property type="protein sequence ID" value="SKC11803.1"/>
    <property type="molecule type" value="Genomic_DNA"/>
</dbReference>
<dbReference type="InterPro" id="IPR001343">
    <property type="entry name" value="Hemolysn_Ca-bd"/>
</dbReference>